<evidence type="ECO:0000313" key="2">
    <source>
        <dbReference type="EMBL" id="GGF46520.1"/>
    </source>
</evidence>
<reference evidence="2" key="2">
    <citation type="submission" date="2020-09" db="EMBL/GenBank/DDBJ databases">
        <authorList>
            <person name="Sun Q."/>
            <person name="Sedlacek I."/>
        </authorList>
    </citation>
    <scope>NUCLEOTIDE SEQUENCE</scope>
    <source>
        <strain evidence="2">CCM 7897</strain>
    </source>
</reference>
<name>A0A917BI82_9HYPH</name>
<comment type="caution">
    <text evidence="2">The sequence shown here is derived from an EMBL/GenBank/DDBJ whole genome shotgun (WGS) entry which is preliminary data.</text>
</comment>
<reference evidence="2" key="1">
    <citation type="journal article" date="2014" name="Int. J. Syst. Evol. Microbiol.">
        <title>Complete genome sequence of Corynebacterium casei LMG S-19264T (=DSM 44701T), isolated from a smear-ripened cheese.</title>
        <authorList>
            <consortium name="US DOE Joint Genome Institute (JGI-PGF)"/>
            <person name="Walter F."/>
            <person name="Albersmeier A."/>
            <person name="Kalinowski J."/>
            <person name="Ruckert C."/>
        </authorList>
    </citation>
    <scope>NUCLEOTIDE SEQUENCE</scope>
    <source>
        <strain evidence="2">CCM 7897</strain>
    </source>
</reference>
<dbReference type="EMBL" id="BMCT01000001">
    <property type="protein sequence ID" value="GGF46520.1"/>
    <property type="molecule type" value="Genomic_DNA"/>
</dbReference>
<dbReference type="AlphaFoldDB" id="A0A917BI82"/>
<sequence length="103" mass="11592">MAAPRTPASGPPHRDQVAWPKGAAPHGSAPHGYDDCEFAPEQCTRDFVRPRRPHEADEERRQLRMADEAIGKRTKEDMNAYADAKWDEDDDVSVDGASRLYKD</sequence>
<dbReference type="RefSeq" id="WP_188574660.1">
    <property type="nucleotide sequence ID" value="NZ_BMCT01000001.1"/>
</dbReference>
<evidence type="ECO:0000256" key="1">
    <source>
        <dbReference type="SAM" id="MobiDB-lite"/>
    </source>
</evidence>
<organism evidence="2 3">
    <name type="scientific">Azorhizobium oxalatiphilum</name>
    <dbReference type="NCBI Taxonomy" id="980631"/>
    <lineage>
        <taxon>Bacteria</taxon>
        <taxon>Pseudomonadati</taxon>
        <taxon>Pseudomonadota</taxon>
        <taxon>Alphaproteobacteria</taxon>
        <taxon>Hyphomicrobiales</taxon>
        <taxon>Xanthobacteraceae</taxon>
        <taxon>Azorhizobium</taxon>
    </lineage>
</organism>
<keyword evidence="3" id="KW-1185">Reference proteome</keyword>
<dbReference type="Proteomes" id="UP000606044">
    <property type="component" value="Unassembled WGS sequence"/>
</dbReference>
<accession>A0A917BI82</accession>
<evidence type="ECO:0000313" key="3">
    <source>
        <dbReference type="Proteomes" id="UP000606044"/>
    </source>
</evidence>
<gene>
    <name evidence="2" type="ORF">GCM10007301_02540</name>
</gene>
<proteinExistence type="predicted"/>
<feature type="region of interest" description="Disordered" evidence="1">
    <location>
        <begin position="1"/>
        <end position="37"/>
    </location>
</feature>
<protein>
    <submittedName>
        <fullName evidence="2">Uncharacterized protein</fullName>
    </submittedName>
</protein>